<name>A0A2T6B8Y6_9RHOB</name>
<sequence length="162" mass="19115">MSNRSFVVKGLKYASGREITFEVQFFTYLVWTAPERGMTARDLRKAFKRVCEVVGERPTWFATQRFAWSLMSSCYVRAYWLRPGFYLDDEAMELRQRCVFQELLRDTPFDKMDRIRKRYETPGVPYARQGRETCEPEELIRFLGGLKEGDVERIRRAAAAIA</sequence>
<dbReference type="AlphaFoldDB" id="A0A2T6B8Y6"/>
<dbReference type="EMBL" id="QBKP01000002">
    <property type="protein sequence ID" value="PTX52513.1"/>
    <property type="molecule type" value="Genomic_DNA"/>
</dbReference>
<protein>
    <submittedName>
        <fullName evidence="1">Uncharacterized protein</fullName>
    </submittedName>
</protein>
<proteinExistence type="predicted"/>
<gene>
    <name evidence="1" type="ORF">C8N34_102293</name>
</gene>
<organism evidence="1 2">
    <name type="scientific">Gemmobacter caeni</name>
    <dbReference type="NCBI Taxonomy" id="589035"/>
    <lineage>
        <taxon>Bacteria</taxon>
        <taxon>Pseudomonadati</taxon>
        <taxon>Pseudomonadota</taxon>
        <taxon>Alphaproteobacteria</taxon>
        <taxon>Rhodobacterales</taxon>
        <taxon>Paracoccaceae</taxon>
        <taxon>Gemmobacter</taxon>
    </lineage>
</organism>
<evidence type="ECO:0000313" key="2">
    <source>
        <dbReference type="Proteomes" id="UP000244224"/>
    </source>
</evidence>
<reference evidence="1 2" key="1">
    <citation type="submission" date="2018-04" db="EMBL/GenBank/DDBJ databases">
        <title>Genomic Encyclopedia of Archaeal and Bacterial Type Strains, Phase II (KMG-II): from individual species to whole genera.</title>
        <authorList>
            <person name="Goeker M."/>
        </authorList>
    </citation>
    <scope>NUCLEOTIDE SEQUENCE [LARGE SCALE GENOMIC DNA]</scope>
    <source>
        <strain evidence="1 2">DSM 21823</strain>
    </source>
</reference>
<keyword evidence="2" id="KW-1185">Reference proteome</keyword>
<evidence type="ECO:0000313" key="1">
    <source>
        <dbReference type="EMBL" id="PTX52513.1"/>
    </source>
</evidence>
<accession>A0A2T6B8Y6</accession>
<dbReference type="Proteomes" id="UP000244224">
    <property type="component" value="Unassembled WGS sequence"/>
</dbReference>
<comment type="caution">
    <text evidence="1">The sequence shown here is derived from an EMBL/GenBank/DDBJ whole genome shotgun (WGS) entry which is preliminary data.</text>
</comment>
<dbReference type="RefSeq" id="WP_145693561.1">
    <property type="nucleotide sequence ID" value="NZ_QBKP01000002.1"/>
</dbReference>